<comment type="caution">
    <text evidence="7">The sequence shown here is derived from an EMBL/GenBank/DDBJ whole genome shotgun (WGS) entry which is preliminary data.</text>
</comment>
<sequence length="359" mass="41667">MNTNLSEEFYLEEWASSSRLLFYIIVAISAITLPVLVAILVIMRPHRNSQYYPYMCAIIIANFALLSAVFFHVLSENTSIIYDLLPGFLICKLSVFGVNASSCFIHWTWVAMYSQRFIHVFFPLHSRRKPPRNSWKTIFYILIGSMLVQLWSLLIITELSYKNSQGTYCAADAYFKSSSKTIVLVDSTLTFFIPFLLTVFADISVLISQTPWHPSFKLMSADNLRNNNRSDNIKIVSKFNLESYEKRRSIAIKRCLISATVTLSLNLPNYLLQVIDEFYSLREHPDIFNRSLFLRIDAAFYILYLLQFPLVPLNMYFLRQNITRNSRKLKEKMLLPIEPSNVIELSEATKYQQSATIQE</sequence>
<dbReference type="OrthoDB" id="5841613at2759"/>
<keyword evidence="2 5" id="KW-0812">Transmembrane</keyword>
<reference evidence="7 8" key="1">
    <citation type="submission" date="2020-04" db="EMBL/GenBank/DDBJ databases">
        <authorList>
            <person name="Laetsch R D."/>
            <person name="Stevens L."/>
            <person name="Kumar S."/>
            <person name="Blaxter L. M."/>
        </authorList>
    </citation>
    <scope>NUCLEOTIDE SEQUENCE [LARGE SCALE GENOMIC DNA]</scope>
</reference>
<feature type="domain" description="G-protein coupled receptors family 1 profile" evidence="6">
    <location>
        <begin position="33"/>
        <end position="315"/>
    </location>
</feature>
<evidence type="ECO:0000256" key="5">
    <source>
        <dbReference type="SAM" id="Phobius"/>
    </source>
</evidence>
<evidence type="ECO:0000256" key="4">
    <source>
        <dbReference type="ARBA" id="ARBA00023136"/>
    </source>
</evidence>
<feature type="transmembrane region" description="Helical" evidence="5">
    <location>
        <begin position="189"/>
        <end position="207"/>
    </location>
</feature>
<dbReference type="EMBL" id="CADEPM010000001">
    <property type="protein sequence ID" value="CAB3397834.1"/>
    <property type="molecule type" value="Genomic_DNA"/>
</dbReference>
<feature type="transmembrane region" description="Helical" evidence="5">
    <location>
        <begin position="137"/>
        <end position="156"/>
    </location>
</feature>
<dbReference type="PROSITE" id="PS50262">
    <property type="entry name" value="G_PROTEIN_RECEP_F1_2"/>
    <property type="match status" value="1"/>
</dbReference>
<dbReference type="FunFam" id="1.20.1070.10:FF:000472">
    <property type="entry name" value="Protein CBG21053"/>
    <property type="match status" value="1"/>
</dbReference>
<name>A0A8S1EE84_9PELO</name>
<evidence type="ECO:0000256" key="1">
    <source>
        <dbReference type="ARBA" id="ARBA00004370"/>
    </source>
</evidence>
<keyword evidence="8" id="KW-1185">Reference proteome</keyword>
<dbReference type="InterPro" id="IPR017452">
    <property type="entry name" value="GPCR_Rhodpsn_7TM"/>
</dbReference>
<organism evidence="7 8">
    <name type="scientific">Caenorhabditis bovis</name>
    <dbReference type="NCBI Taxonomy" id="2654633"/>
    <lineage>
        <taxon>Eukaryota</taxon>
        <taxon>Metazoa</taxon>
        <taxon>Ecdysozoa</taxon>
        <taxon>Nematoda</taxon>
        <taxon>Chromadorea</taxon>
        <taxon>Rhabditida</taxon>
        <taxon>Rhabditina</taxon>
        <taxon>Rhabditomorpha</taxon>
        <taxon>Rhabditoidea</taxon>
        <taxon>Rhabditidae</taxon>
        <taxon>Peloderinae</taxon>
        <taxon>Caenorhabditis</taxon>
    </lineage>
</organism>
<comment type="subcellular location">
    <subcellularLocation>
        <location evidence="1">Membrane</location>
    </subcellularLocation>
</comment>
<dbReference type="Proteomes" id="UP000494206">
    <property type="component" value="Unassembled WGS sequence"/>
</dbReference>
<dbReference type="PANTHER" id="PTHR24224">
    <property type="entry name" value="CARDIOACCELERATORY PEPTIDE RECEPTOR-RELATED"/>
    <property type="match status" value="1"/>
</dbReference>
<gene>
    <name evidence="7" type="ORF">CBOVIS_LOCUS1190</name>
</gene>
<evidence type="ECO:0000313" key="8">
    <source>
        <dbReference type="Proteomes" id="UP000494206"/>
    </source>
</evidence>
<feature type="transmembrane region" description="Helical" evidence="5">
    <location>
        <begin position="54"/>
        <end position="75"/>
    </location>
</feature>
<dbReference type="Gene3D" id="1.20.1070.10">
    <property type="entry name" value="Rhodopsin 7-helix transmembrane proteins"/>
    <property type="match status" value="1"/>
</dbReference>
<feature type="transmembrane region" description="Helical" evidence="5">
    <location>
        <begin position="20"/>
        <end position="42"/>
    </location>
</feature>
<feature type="transmembrane region" description="Helical" evidence="5">
    <location>
        <begin position="292"/>
        <end position="318"/>
    </location>
</feature>
<evidence type="ECO:0000259" key="6">
    <source>
        <dbReference type="PROSITE" id="PS50262"/>
    </source>
</evidence>
<dbReference type="GO" id="GO:0016020">
    <property type="term" value="C:membrane"/>
    <property type="evidence" value="ECO:0007669"/>
    <property type="project" value="UniProtKB-SubCell"/>
</dbReference>
<dbReference type="PANTHER" id="PTHR24224:SF13">
    <property type="entry name" value="G-PROTEIN COUPLED RECEPTORS FAMILY 1 PROFILE DOMAIN-CONTAINING PROTEIN"/>
    <property type="match status" value="1"/>
</dbReference>
<keyword evidence="3 5" id="KW-1133">Transmembrane helix</keyword>
<feature type="transmembrane region" description="Helical" evidence="5">
    <location>
        <begin position="87"/>
        <end position="109"/>
    </location>
</feature>
<accession>A0A8S1EE84</accession>
<evidence type="ECO:0000256" key="2">
    <source>
        <dbReference type="ARBA" id="ARBA00022692"/>
    </source>
</evidence>
<dbReference type="SUPFAM" id="SSF81321">
    <property type="entry name" value="Family A G protein-coupled receptor-like"/>
    <property type="match status" value="1"/>
</dbReference>
<keyword evidence="4 5" id="KW-0472">Membrane</keyword>
<dbReference type="InterPro" id="IPR052665">
    <property type="entry name" value="Neuropeptide-GPCR"/>
</dbReference>
<proteinExistence type="predicted"/>
<evidence type="ECO:0000313" key="7">
    <source>
        <dbReference type="EMBL" id="CAB3397834.1"/>
    </source>
</evidence>
<feature type="transmembrane region" description="Helical" evidence="5">
    <location>
        <begin position="255"/>
        <end position="272"/>
    </location>
</feature>
<evidence type="ECO:0000256" key="3">
    <source>
        <dbReference type="ARBA" id="ARBA00022989"/>
    </source>
</evidence>
<protein>
    <recommendedName>
        <fullName evidence="6">G-protein coupled receptors family 1 profile domain-containing protein</fullName>
    </recommendedName>
</protein>
<dbReference type="AlphaFoldDB" id="A0A8S1EE84"/>